<evidence type="ECO:0000259" key="2">
    <source>
        <dbReference type="Pfam" id="PF14214"/>
    </source>
</evidence>
<dbReference type="RefSeq" id="XP_052111545.1">
    <property type="nucleotide sequence ID" value="XM_052255585.1"/>
</dbReference>
<organism evidence="3 4">
    <name type="scientific">Arachis duranensis</name>
    <name type="common">Wild peanut</name>
    <dbReference type="NCBI Taxonomy" id="130453"/>
    <lineage>
        <taxon>Eukaryota</taxon>
        <taxon>Viridiplantae</taxon>
        <taxon>Streptophyta</taxon>
        <taxon>Embryophyta</taxon>
        <taxon>Tracheophyta</taxon>
        <taxon>Spermatophyta</taxon>
        <taxon>Magnoliopsida</taxon>
        <taxon>eudicotyledons</taxon>
        <taxon>Gunneridae</taxon>
        <taxon>Pentapetalae</taxon>
        <taxon>rosids</taxon>
        <taxon>fabids</taxon>
        <taxon>Fabales</taxon>
        <taxon>Fabaceae</taxon>
        <taxon>Papilionoideae</taxon>
        <taxon>50 kb inversion clade</taxon>
        <taxon>dalbergioids sensu lato</taxon>
        <taxon>Dalbergieae</taxon>
        <taxon>Pterocarpus clade</taxon>
        <taxon>Arachis</taxon>
    </lineage>
</organism>
<feature type="compositionally biased region" description="Basic and acidic residues" evidence="1">
    <location>
        <begin position="1"/>
        <end position="21"/>
    </location>
</feature>
<dbReference type="PANTHER" id="PTHR45786">
    <property type="entry name" value="DNA BINDING PROTEIN-LIKE"/>
    <property type="match status" value="1"/>
</dbReference>
<feature type="domain" description="Helitron helicase-like" evidence="2">
    <location>
        <begin position="511"/>
        <end position="674"/>
    </location>
</feature>
<reference evidence="3" key="1">
    <citation type="journal article" date="2016" name="Nat. Genet.">
        <title>The genome sequences of Arachis duranensis and Arachis ipaensis, the diploid ancestors of cultivated peanut.</title>
        <authorList>
            <person name="Bertioli D.J."/>
            <person name="Cannon S.B."/>
            <person name="Froenicke L."/>
            <person name="Huang G."/>
            <person name="Farmer A.D."/>
            <person name="Cannon E.K."/>
            <person name="Liu X."/>
            <person name="Gao D."/>
            <person name="Clevenger J."/>
            <person name="Dash S."/>
            <person name="Ren L."/>
            <person name="Moretzsohn M.C."/>
            <person name="Shirasawa K."/>
            <person name="Huang W."/>
            <person name="Vidigal B."/>
            <person name="Abernathy B."/>
            <person name="Chu Y."/>
            <person name="Niederhuth C.E."/>
            <person name="Umale P."/>
            <person name="Araujo A.C."/>
            <person name="Kozik A."/>
            <person name="Kim K.D."/>
            <person name="Burow M.D."/>
            <person name="Varshney R.K."/>
            <person name="Wang X."/>
            <person name="Zhang X."/>
            <person name="Barkley N."/>
            <person name="Guimaraes P.M."/>
            <person name="Isobe S."/>
            <person name="Guo B."/>
            <person name="Liao B."/>
            <person name="Stalker H.T."/>
            <person name="Schmitz R.J."/>
            <person name="Scheffler B.E."/>
            <person name="Leal-Bertioli S.C."/>
            <person name="Xun X."/>
            <person name="Jackson S.A."/>
            <person name="Michelmore R."/>
            <person name="Ozias-Akins P."/>
        </authorList>
    </citation>
    <scope>NUCLEOTIDE SEQUENCE [LARGE SCALE GENOMIC DNA]</scope>
    <source>
        <strain evidence="3">cv. V14167</strain>
    </source>
</reference>
<keyword evidence="3" id="KW-1185">Reference proteome</keyword>
<proteinExistence type="predicted"/>
<dbReference type="InterPro" id="IPR025476">
    <property type="entry name" value="Helitron_helicase-like"/>
</dbReference>
<evidence type="ECO:0000256" key="1">
    <source>
        <dbReference type="SAM" id="MobiDB-lite"/>
    </source>
</evidence>
<evidence type="ECO:0000313" key="3">
    <source>
        <dbReference type="Proteomes" id="UP000515211"/>
    </source>
</evidence>
<name>A0A9C6WNX0_ARADU</name>
<accession>A0A9C6WNX0</accession>
<dbReference type="PANTHER" id="PTHR45786:SF66">
    <property type="entry name" value="HOOK MOTIF PROTEIN, PUTATIVE-RELATED"/>
    <property type="match status" value="1"/>
</dbReference>
<dbReference type="KEGG" id="adu:127742858"/>
<gene>
    <name evidence="4" type="primary">LOC127742858</name>
</gene>
<reference evidence="4" key="2">
    <citation type="submission" date="2025-08" db="UniProtKB">
        <authorList>
            <consortium name="RefSeq"/>
        </authorList>
    </citation>
    <scope>IDENTIFICATION</scope>
    <source>
        <tissue evidence="4">Whole plant</tissue>
    </source>
</reference>
<protein>
    <submittedName>
        <fullName evidence="4">LOW QUALITY PROTEIN: uncharacterized protein LOC127742858</fullName>
    </submittedName>
</protein>
<feature type="region of interest" description="Disordered" evidence="1">
    <location>
        <begin position="1"/>
        <end position="39"/>
    </location>
</feature>
<dbReference type="Pfam" id="PF14214">
    <property type="entry name" value="Helitron_like_N"/>
    <property type="match status" value="1"/>
</dbReference>
<dbReference type="AlphaFoldDB" id="A0A9C6WNX0"/>
<sequence length="1072" mass="123199">MDGATKLDEKENHVLSSKEKAPVSNSLRSPLSEVHSNTRSNIPADERCCSFNNKRKVNELCSNEWLSFTNRTGSVPAIQRIAEEQPRRILDNSFSIGFRTTNVAETIDVNEKSSIQTTEDSPFLGFTVLSQVTLSRDDSKHARMERATKIAKKRKCVDIHSQQEDKKNLMEYAVDGCNKDQGQCDGRSENQIKKNISIPNSSVSQWPLSPPSKGNKASHRSNTHIKSTERSNKEYVNIGYAMYECEHCNALYWYAERSNKSYNTTDPKFTLCCKGGNVQLPQLQQAPRVLYDLLFNNTPKSKHFRDNIRAYNSMFQFTSMGAKIDRGISQARGPPTFILCGENYHLMGSLIPPKGNIAKFFQLYVFDTQNEIENCMAAIRGEHHKEIHEDIVRELKQMLDDNNVLVKAFRMVRDSLAREPNNTIKLRLLGKKGKDGRRYNLPNTDEVAALIVGDFDIDKTDRDIVVETQSGRLQRINQLNPAYLGLQYPLLFPFGEDGYKEDIPFAKGDKRRLFQQFLVDGFSMIESSRLNYIRLDQEKLRCEMYKGIKEAVLSGETTPSSRGKRIILPSSFTGGPRYMIQNYQDAMAICKVVGYPNLFITFTCNTKWPEVEDFLKNRELNAEDRPNIICRTFKAKLDLMIKDIRANKIFGRVCAVVYTIEFQKRGLPHAHILLFLHKDDKFPTAEDIDKIISAEIPDKELDPEYFEAVEKHMMHGPCGLARKDSPCMDNGKCVRHFPKRFVDCTTIDDDGYPVYRHVNKGHDCVTASFYRSVTADAELDEYDEVSMYYDCRYISPCEAAWRIFGFNIHYRDPSVVRLGFHLPDEQNVIFKDHENLEDVVEKASVKESMFLGWFQANKDYAEARALTYVELPTKFVWKPHERVWLPRKSHSVIGRIFYVPPGSGESYYMRLLLNFVRGPTSYEDIRTIDGVLHSTFKDACYGRGLLDDDKEYIDAIVEASHWRSGTYLRKLFATLLFSNSMDTPEQVWQKTWHLLSDDILHRQRRLLDNPDLFLSDDELKELTLIEIEKTLNSYNKSLQDFSPMPVPDISQLNSQLYADGMNSQIHADGMIG</sequence>
<feature type="compositionally biased region" description="Polar residues" evidence="1">
    <location>
        <begin position="23"/>
        <end position="39"/>
    </location>
</feature>
<feature type="region of interest" description="Disordered" evidence="1">
    <location>
        <begin position="199"/>
        <end position="228"/>
    </location>
</feature>
<dbReference type="Proteomes" id="UP000515211">
    <property type="component" value="Chromosome 10"/>
</dbReference>
<dbReference type="GeneID" id="127742858"/>
<evidence type="ECO:0000313" key="4">
    <source>
        <dbReference type="RefSeq" id="XP_052111545.1"/>
    </source>
</evidence>